<sequence length="267" mass="27709">MRRTALAALCLAAVATAGLTGCGSEGKADGSSSHDPSARNTAKEGKNTPEPEKEPFAGLTAGDIAERAFEATNGASSLRMTGDVPDDGGGGSIRIDMALNKRGECAGTMGVEGQGEAELIRTGDTVYLKYDEEFLRSQSEGEPKESVDATVALLAGKWTRMSAEGADAEDLAELCDLDQIFDGAKKGDSGATRGKTTTIDGTPAITLTARDGADRYTLYVATEGEPYLLRLDSASTTEPGSLTFSDYDEPVPVEKPAGDVLDLDALG</sequence>
<proteinExistence type="predicted"/>
<feature type="compositionally biased region" description="Polar residues" evidence="1">
    <location>
        <begin position="30"/>
        <end position="40"/>
    </location>
</feature>
<dbReference type="GeneID" id="93883972"/>
<accession>A0A494V2Q8</accession>
<name>A0A494V2Q8_9ACTN</name>
<dbReference type="EMBL" id="CP023407">
    <property type="protein sequence ID" value="AYL36478.1"/>
    <property type="molecule type" value="Genomic_DNA"/>
</dbReference>
<dbReference type="PROSITE" id="PS51257">
    <property type="entry name" value="PROKAR_LIPOPROTEIN"/>
    <property type="match status" value="1"/>
</dbReference>
<protein>
    <recommendedName>
        <fullName evidence="5">Lipoprotein</fullName>
    </recommendedName>
</protein>
<dbReference type="SUPFAM" id="SSF89392">
    <property type="entry name" value="Prokaryotic lipoproteins and lipoprotein localization factors"/>
    <property type="match status" value="1"/>
</dbReference>
<feature type="region of interest" description="Disordered" evidence="1">
    <location>
        <begin position="22"/>
        <end position="64"/>
    </location>
</feature>
<organism evidence="3 4">
    <name type="scientific">Streptomyces fungicidicus</name>
    <dbReference type="NCBI Taxonomy" id="68203"/>
    <lineage>
        <taxon>Bacteria</taxon>
        <taxon>Bacillati</taxon>
        <taxon>Actinomycetota</taxon>
        <taxon>Actinomycetes</taxon>
        <taxon>Kitasatosporales</taxon>
        <taxon>Streptomycetaceae</taxon>
        <taxon>Streptomyces</taxon>
    </lineage>
</organism>
<dbReference type="RefSeq" id="WP_121546285.1">
    <property type="nucleotide sequence ID" value="NZ_CP023407.1"/>
</dbReference>
<dbReference type="KEGG" id="sfug:CNQ36_14195"/>
<keyword evidence="4" id="KW-1185">Reference proteome</keyword>
<feature type="compositionally biased region" description="Basic and acidic residues" evidence="1">
    <location>
        <begin position="41"/>
        <end position="55"/>
    </location>
</feature>
<dbReference type="Proteomes" id="UP000282170">
    <property type="component" value="Chromosome"/>
</dbReference>
<evidence type="ECO:0000313" key="4">
    <source>
        <dbReference type="Proteomes" id="UP000282170"/>
    </source>
</evidence>
<feature type="region of interest" description="Disordered" evidence="1">
    <location>
        <begin position="240"/>
        <end position="259"/>
    </location>
</feature>
<reference evidence="3 4" key="1">
    <citation type="submission" date="2017-09" db="EMBL/GenBank/DDBJ databases">
        <authorList>
            <person name="Zhang H."/>
            <person name="Hu S."/>
            <person name="Xu J."/>
            <person name="He Z."/>
        </authorList>
    </citation>
    <scope>NUCLEOTIDE SEQUENCE [LARGE SCALE GENOMIC DNA]</scope>
    <source>
        <strain evidence="3 4">TXX3120</strain>
    </source>
</reference>
<feature type="signal peptide" evidence="2">
    <location>
        <begin position="1"/>
        <end position="17"/>
    </location>
</feature>
<evidence type="ECO:0000256" key="1">
    <source>
        <dbReference type="SAM" id="MobiDB-lite"/>
    </source>
</evidence>
<evidence type="ECO:0008006" key="5">
    <source>
        <dbReference type="Google" id="ProtNLM"/>
    </source>
</evidence>
<dbReference type="AlphaFoldDB" id="A0A494V2Q8"/>
<gene>
    <name evidence="3" type="ORF">CNQ36_14195</name>
</gene>
<feature type="chain" id="PRO_5039621283" description="Lipoprotein" evidence="2">
    <location>
        <begin position="18"/>
        <end position="267"/>
    </location>
</feature>
<dbReference type="InterPro" id="IPR029046">
    <property type="entry name" value="LolA/LolB/LppX"/>
</dbReference>
<dbReference type="Gene3D" id="2.50.20.20">
    <property type="match status" value="1"/>
</dbReference>
<evidence type="ECO:0000256" key="2">
    <source>
        <dbReference type="SAM" id="SignalP"/>
    </source>
</evidence>
<evidence type="ECO:0000313" key="3">
    <source>
        <dbReference type="EMBL" id="AYL36478.1"/>
    </source>
</evidence>
<keyword evidence="2" id="KW-0732">Signal</keyword>
<feature type="region of interest" description="Disordered" evidence="1">
    <location>
        <begin position="70"/>
        <end position="89"/>
    </location>
</feature>